<dbReference type="OrthoDB" id="4828976at2759"/>
<feature type="compositionally biased region" description="Polar residues" evidence="1">
    <location>
        <begin position="1"/>
        <end position="13"/>
    </location>
</feature>
<dbReference type="AlphaFoldDB" id="A0A1G4BEV7"/>
<dbReference type="Proteomes" id="UP000176998">
    <property type="component" value="Unassembled WGS sequence"/>
</dbReference>
<reference evidence="2 3" key="1">
    <citation type="submission" date="2016-09" db="EMBL/GenBank/DDBJ databases">
        <authorList>
            <person name="Capua I."/>
            <person name="De Benedictis P."/>
            <person name="Joannis T."/>
            <person name="Lombin L.H."/>
            <person name="Cattoli G."/>
        </authorList>
    </citation>
    <scope>NUCLEOTIDE SEQUENCE [LARGE SCALE GENOMIC DNA]</scope>
    <source>
        <strain evidence="2 3">IMI 309357</strain>
    </source>
</reference>
<feature type="region of interest" description="Disordered" evidence="1">
    <location>
        <begin position="25"/>
        <end position="56"/>
    </location>
</feature>
<evidence type="ECO:0000313" key="2">
    <source>
        <dbReference type="EMBL" id="OHE99866.1"/>
    </source>
</evidence>
<feature type="compositionally biased region" description="Low complexity" evidence="1">
    <location>
        <begin position="41"/>
        <end position="52"/>
    </location>
</feature>
<dbReference type="EMBL" id="MJBS01000032">
    <property type="protein sequence ID" value="OHE99866.1"/>
    <property type="molecule type" value="Genomic_DNA"/>
</dbReference>
<accession>A0A1G4BEV7</accession>
<feature type="region of interest" description="Disordered" evidence="1">
    <location>
        <begin position="1"/>
        <end position="20"/>
    </location>
</feature>
<evidence type="ECO:0000313" key="3">
    <source>
        <dbReference type="Proteomes" id="UP000176998"/>
    </source>
</evidence>
<evidence type="ECO:0000256" key="1">
    <source>
        <dbReference type="SAM" id="MobiDB-lite"/>
    </source>
</evidence>
<protein>
    <submittedName>
        <fullName evidence="2">Uncharacterized protein</fullName>
    </submittedName>
</protein>
<organism evidence="2 3">
    <name type="scientific">Colletotrichum orchidophilum</name>
    <dbReference type="NCBI Taxonomy" id="1209926"/>
    <lineage>
        <taxon>Eukaryota</taxon>
        <taxon>Fungi</taxon>
        <taxon>Dikarya</taxon>
        <taxon>Ascomycota</taxon>
        <taxon>Pezizomycotina</taxon>
        <taxon>Sordariomycetes</taxon>
        <taxon>Hypocreomycetidae</taxon>
        <taxon>Glomerellales</taxon>
        <taxon>Glomerellaceae</taxon>
        <taxon>Colletotrichum</taxon>
    </lineage>
</organism>
<dbReference type="RefSeq" id="XP_022477011.1">
    <property type="nucleotide sequence ID" value="XM_022616414.1"/>
</dbReference>
<gene>
    <name evidence="2" type="ORF">CORC01_04767</name>
</gene>
<name>A0A1G4BEV7_9PEZI</name>
<keyword evidence="3" id="KW-1185">Reference proteome</keyword>
<comment type="caution">
    <text evidence="2">The sequence shown here is derived from an EMBL/GenBank/DDBJ whole genome shotgun (WGS) entry which is preliminary data.</text>
</comment>
<proteinExistence type="predicted"/>
<feature type="compositionally biased region" description="Polar residues" evidence="1">
    <location>
        <begin position="25"/>
        <end position="38"/>
    </location>
</feature>
<sequence length="160" mass="18462">MSSFSTKRTSSRPWTVPHRSMSLTQINNNMGANGNPLQPASLEEQLPSSSPSGTEGDIVFERTSTTLFVEQHRGLHTLHIKRESRLNEIRVKFFRRRSESRKSFEIERSIAIEDYNNAPCWALFRPSPKRKIDGINLKQQNGMRFFAEAERIERGAVERK</sequence>
<dbReference type="GeneID" id="34557924"/>